<comment type="caution">
    <text evidence="5">The sequence shown here is derived from an EMBL/GenBank/DDBJ whole genome shotgun (WGS) entry which is preliminary data.</text>
</comment>
<dbReference type="PANTHER" id="PTHR30328">
    <property type="entry name" value="TRANSCRIPTIONAL REPRESSOR"/>
    <property type="match status" value="1"/>
</dbReference>
<name>A0A7W6HR82_9HYPH</name>
<dbReference type="InterPro" id="IPR001647">
    <property type="entry name" value="HTH_TetR"/>
</dbReference>
<dbReference type="Gene3D" id="1.10.357.10">
    <property type="entry name" value="Tetracycline Repressor, domain 2"/>
    <property type="match status" value="1"/>
</dbReference>
<dbReference type="AlphaFoldDB" id="A0A7W6HR82"/>
<dbReference type="GO" id="GO:0003677">
    <property type="term" value="F:DNA binding"/>
    <property type="evidence" value="ECO:0007669"/>
    <property type="project" value="UniProtKB-UniRule"/>
</dbReference>
<evidence type="ECO:0000259" key="4">
    <source>
        <dbReference type="PROSITE" id="PS50977"/>
    </source>
</evidence>
<dbReference type="InterPro" id="IPR009057">
    <property type="entry name" value="Homeodomain-like_sf"/>
</dbReference>
<dbReference type="Proteomes" id="UP000544107">
    <property type="component" value="Unassembled WGS sequence"/>
</dbReference>
<feature type="region of interest" description="Disordered" evidence="3">
    <location>
        <begin position="12"/>
        <end position="36"/>
    </location>
</feature>
<dbReference type="SUPFAM" id="SSF46689">
    <property type="entry name" value="Homeodomain-like"/>
    <property type="match status" value="1"/>
</dbReference>
<dbReference type="Pfam" id="PF17938">
    <property type="entry name" value="TetR_C_29"/>
    <property type="match status" value="1"/>
</dbReference>
<evidence type="ECO:0000313" key="6">
    <source>
        <dbReference type="Proteomes" id="UP000544107"/>
    </source>
</evidence>
<organism evidence="5 6">
    <name type="scientific">Allorhizobium taibaishanense</name>
    <dbReference type="NCBI Taxonomy" id="887144"/>
    <lineage>
        <taxon>Bacteria</taxon>
        <taxon>Pseudomonadati</taxon>
        <taxon>Pseudomonadota</taxon>
        <taxon>Alphaproteobacteria</taxon>
        <taxon>Hyphomicrobiales</taxon>
        <taxon>Rhizobiaceae</taxon>
        <taxon>Rhizobium/Agrobacterium group</taxon>
        <taxon>Allorhizobium</taxon>
    </lineage>
</organism>
<accession>A0A7W6HR82</accession>
<feature type="DNA-binding region" description="H-T-H motif" evidence="2">
    <location>
        <begin position="62"/>
        <end position="81"/>
    </location>
</feature>
<gene>
    <name evidence="5" type="ORF">GGQ71_004233</name>
</gene>
<evidence type="ECO:0000256" key="3">
    <source>
        <dbReference type="SAM" id="MobiDB-lite"/>
    </source>
</evidence>
<protein>
    <submittedName>
        <fullName evidence="5">TetR/AcrR family transcriptional regulator</fullName>
    </submittedName>
</protein>
<dbReference type="Pfam" id="PF00440">
    <property type="entry name" value="TetR_N"/>
    <property type="match status" value="1"/>
</dbReference>
<dbReference type="InterPro" id="IPR041474">
    <property type="entry name" value="NicS_C"/>
</dbReference>
<proteinExistence type="predicted"/>
<dbReference type="PANTHER" id="PTHR30328:SF54">
    <property type="entry name" value="HTH-TYPE TRANSCRIPTIONAL REPRESSOR SCO4008"/>
    <property type="match status" value="1"/>
</dbReference>
<evidence type="ECO:0000313" key="5">
    <source>
        <dbReference type="EMBL" id="MBB4009936.1"/>
    </source>
</evidence>
<dbReference type="InterPro" id="IPR036271">
    <property type="entry name" value="Tet_transcr_reg_TetR-rel_C_sf"/>
</dbReference>
<dbReference type="EMBL" id="JACIED010000006">
    <property type="protein sequence ID" value="MBB4009936.1"/>
    <property type="molecule type" value="Genomic_DNA"/>
</dbReference>
<evidence type="ECO:0000256" key="1">
    <source>
        <dbReference type="ARBA" id="ARBA00023125"/>
    </source>
</evidence>
<evidence type="ECO:0000256" key="2">
    <source>
        <dbReference type="PROSITE-ProRule" id="PRU00335"/>
    </source>
</evidence>
<sequence length="244" mass="26676">MTRSRLTAELEQMTAEGEGPDAATCSSAPRTCRPVRHPDSTRAMILEAAIQEFAAKGLAGARVDAIALRSKTNKRMLYHFFGDKTGLYIAVLEAVVTHVTSSMRGLNLANRDPVDGIRALVLHNWHYLLAHPEFVSLLAGENLLKGEYSKRSNMISSLHGPVFAKIENLLQRGAAQGVFREGISPTTVYMTYAGLGFFYISNRHTVETNLNPDVWTCGSIEAWGEHIVAVTLAFLRTGANSTSV</sequence>
<reference evidence="5 6" key="1">
    <citation type="submission" date="2020-08" db="EMBL/GenBank/DDBJ databases">
        <title>Genomic Encyclopedia of Type Strains, Phase IV (KMG-IV): sequencing the most valuable type-strain genomes for metagenomic binning, comparative biology and taxonomic classification.</title>
        <authorList>
            <person name="Goeker M."/>
        </authorList>
    </citation>
    <scope>NUCLEOTIDE SEQUENCE [LARGE SCALE GENOMIC DNA]</scope>
    <source>
        <strain evidence="5 6">DSM 100021</strain>
    </source>
</reference>
<keyword evidence="1 2" id="KW-0238">DNA-binding</keyword>
<dbReference type="SUPFAM" id="SSF48498">
    <property type="entry name" value="Tetracyclin repressor-like, C-terminal domain"/>
    <property type="match status" value="1"/>
</dbReference>
<dbReference type="InterPro" id="IPR050109">
    <property type="entry name" value="HTH-type_TetR-like_transc_reg"/>
</dbReference>
<dbReference type="PROSITE" id="PS50977">
    <property type="entry name" value="HTH_TETR_2"/>
    <property type="match status" value="1"/>
</dbReference>
<dbReference type="RefSeq" id="WP_234801540.1">
    <property type="nucleotide sequence ID" value="NZ_JACIED010000006.1"/>
</dbReference>
<feature type="domain" description="HTH tetR-type" evidence="4">
    <location>
        <begin position="39"/>
        <end position="99"/>
    </location>
</feature>